<dbReference type="PANTHER" id="PTHR37166:SF1">
    <property type="entry name" value="PROTEIN FLAG"/>
    <property type="match status" value="1"/>
</dbReference>
<proteinExistence type="predicted"/>
<dbReference type="InterPro" id="IPR005186">
    <property type="entry name" value="FlaG"/>
</dbReference>
<keyword evidence="3" id="KW-0969">Cilium</keyword>
<gene>
    <name evidence="2" type="ORF">CCAL12919_00780</name>
    <name evidence="3" type="ORF">CCAL9337_02000</name>
</gene>
<reference evidence="3 4" key="1">
    <citation type="submission" date="2015-08" db="EMBL/GenBank/DDBJ databases">
        <title>Comparative genomics of the Campylobacter concisus group.</title>
        <authorList>
            <person name="Yee E."/>
            <person name="Chapman M.H."/>
            <person name="Huynh S."/>
            <person name="Bono J.L."/>
            <person name="On S.L."/>
            <person name="St Leger J."/>
            <person name="Foster G."/>
            <person name="Parker C.T."/>
            <person name="Miller W.G."/>
        </authorList>
    </citation>
    <scope>NUCLEOTIDE SEQUENCE [LARGE SCALE GENOMIC DNA]</scope>
    <source>
        <strain evidence="3 4">RM9337</strain>
    </source>
</reference>
<dbReference type="PANTHER" id="PTHR37166">
    <property type="entry name" value="PROTEIN FLAG"/>
    <property type="match status" value="1"/>
</dbReference>
<dbReference type="InterPro" id="IPR035924">
    <property type="entry name" value="FlaG-like_sf"/>
</dbReference>
<comment type="caution">
    <text evidence="3">The sequence shown here is derived from an EMBL/GenBank/DDBJ whole genome shotgun (WGS) entry which is preliminary data.</text>
</comment>
<dbReference type="Proteomes" id="UP000650616">
    <property type="component" value="Unassembled WGS sequence"/>
</dbReference>
<reference evidence="2 5" key="2">
    <citation type="submission" date="2020-10" db="EMBL/GenBank/DDBJ databases">
        <title>Campylobacter californiensis sp. nov. isolated from cattle and feral swine in California.</title>
        <authorList>
            <person name="Miller W.G."/>
        </authorList>
    </citation>
    <scope>NUCLEOTIDE SEQUENCE [LARGE SCALE GENOMIC DNA]</scope>
    <source>
        <strain evidence="2 5">RM12919</strain>
    </source>
</reference>
<dbReference type="AlphaFoldDB" id="A0AAW3ZRX6"/>
<protein>
    <submittedName>
        <fullName evidence="3">Flagellar protein FlaG</fullName>
    </submittedName>
</protein>
<keyword evidence="3" id="KW-0966">Cell projection</keyword>
<evidence type="ECO:0000313" key="3">
    <source>
        <dbReference type="EMBL" id="MBE3607502.1"/>
    </source>
</evidence>
<name>A0AAW3ZRX6_9BACT</name>
<evidence type="ECO:0000313" key="5">
    <source>
        <dbReference type="Proteomes" id="UP001318760"/>
    </source>
</evidence>
<organism evidence="3 4">
    <name type="scientific">Campylobacter californiensis</name>
    <dbReference type="NCBI Taxonomy" id="1032243"/>
    <lineage>
        <taxon>Bacteria</taxon>
        <taxon>Pseudomonadati</taxon>
        <taxon>Campylobacterota</taxon>
        <taxon>Epsilonproteobacteria</taxon>
        <taxon>Campylobacterales</taxon>
        <taxon>Campylobacteraceae</taxon>
        <taxon>Campylobacter</taxon>
    </lineage>
</organism>
<dbReference type="NCBIfam" id="NF006281">
    <property type="entry name" value="PRK08452.1"/>
    <property type="match status" value="1"/>
</dbReference>
<dbReference type="Proteomes" id="UP001318760">
    <property type="component" value="Unassembled WGS sequence"/>
</dbReference>
<dbReference type="RefSeq" id="WP_170015439.1">
    <property type="nucleotide sequence ID" value="NZ_CP012545.1"/>
</dbReference>
<dbReference type="EMBL" id="LIWG01000002">
    <property type="protein sequence ID" value="MBE3607502.1"/>
    <property type="molecule type" value="Genomic_DNA"/>
</dbReference>
<dbReference type="Gene3D" id="3.30.160.170">
    <property type="entry name" value="FlaG-like"/>
    <property type="match status" value="1"/>
</dbReference>
<dbReference type="EMBL" id="JADBHS010000001">
    <property type="protein sequence ID" value="MBE2985670.1"/>
    <property type="molecule type" value="Genomic_DNA"/>
</dbReference>
<dbReference type="SUPFAM" id="SSF160214">
    <property type="entry name" value="FlaG-like"/>
    <property type="match status" value="1"/>
</dbReference>
<evidence type="ECO:0000256" key="1">
    <source>
        <dbReference type="SAM" id="MobiDB-lite"/>
    </source>
</evidence>
<feature type="region of interest" description="Disordered" evidence="1">
    <location>
        <begin position="16"/>
        <end position="36"/>
    </location>
</feature>
<keyword evidence="3" id="KW-0282">Flagellum</keyword>
<accession>A0AAW3ZRX6</accession>
<sequence length="135" mass="15538">MEIFKVAANQVIDSTASISQSKQETRQVEDTQIQENLVNKEPSKKLSEVIEEEIDKLSEEDLVKKTKESTEKLNFQMEQLDAKVRFEYNDKLNMMVVQVKDAKTGEDIAQIPSKQAIKISEYFKESIGMLFDKES</sequence>
<dbReference type="Pfam" id="PF03646">
    <property type="entry name" value="FlaG"/>
    <property type="match status" value="1"/>
</dbReference>
<evidence type="ECO:0000313" key="4">
    <source>
        <dbReference type="Proteomes" id="UP000650616"/>
    </source>
</evidence>
<keyword evidence="4" id="KW-1185">Reference proteome</keyword>
<evidence type="ECO:0000313" key="2">
    <source>
        <dbReference type="EMBL" id="MBE2985670.1"/>
    </source>
</evidence>